<dbReference type="EMBL" id="NEVL01000007">
    <property type="protein sequence ID" value="OZI28160.1"/>
    <property type="molecule type" value="Genomic_DNA"/>
</dbReference>
<name>A0A261RUA6_9BORD</name>
<dbReference type="AlphaFoldDB" id="A0A261RUA6"/>
<dbReference type="Pfam" id="PF13412">
    <property type="entry name" value="HTH_24"/>
    <property type="match status" value="1"/>
</dbReference>
<evidence type="ECO:0000313" key="2">
    <source>
        <dbReference type="Proteomes" id="UP000217005"/>
    </source>
</evidence>
<sequence>MPSDQHQEEIRLRVLRLLQANPKMSQRELAEGLGVSLGKTNYCLRALLDRGLIKMQNFRNSQNKLAYTYFLTPEGIAEKAGLTARFLKIKVAEYEMLHKEIEALRGEVGERPSRQ</sequence>
<protein>
    <submittedName>
        <fullName evidence="1">MarR family EPS-associated transcriptional regulator</fullName>
    </submittedName>
</protein>
<dbReference type="Proteomes" id="UP000217005">
    <property type="component" value="Unassembled WGS sequence"/>
</dbReference>
<dbReference type="NCBIfam" id="TIGR04176">
    <property type="entry name" value="MarR_EPS"/>
    <property type="match status" value="1"/>
</dbReference>
<dbReference type="InterPro" id="IPR026433">
    <property type="entry name" value="MarR_EPS"/>
</dbReference>
<dbReference type="OrthoDB" id="8537236at2"/>
<dbReference type="Gene3D" id="1.10.10.10">
    <property type="entry name" value="Winged helix-like DNA-binding domain superfamily/Winged helix DNA-binding domain"/>
    <property type="match status" value="1"/>
</dbReference>
<reference evidence="1 2" key="1">
    <citation type="submission" date="2017-05" db="EMBL/GenBank/DDBJ databases">
        <title>Complete and WGS of Bordetella genogroups.</title>
        <authorList>
            <person name="Spilker T."/>
            <person name="LiPuma J."/>
        </authorList>
    </citation>
    <scope>NUCLEOTIDE SEQUENCE [LARGE SCALE GENOMIC DNA]</scope>
    <source>
        <strain evidence="1 2">AU17610</strain>
    </source>
</reference>
<evidence type="ECO:0000313" key="1">
    <source>
        <dbReference type="EMBL" id="OZI28160.1"/>
    </source>
</evidence>
<dbReference type="InterPro" id="IPR036388">
    <property type="entry name" value="WH-like_DNA-bd_sf"/>
</dbReference>
<organism evidence="1 2">
    <name type="scientific">Bordetella genomosp. 1</name>
    <dbReference type="NCBI Taxonomy" id="1395607"/>
    <lineage>
        <taxon>Bacteria</taxon>
        <taxon>Pseudomonadati</taxon>
        <taxon>Pseudomonadota</taxon>
        <taxon>Betaproteobacteria</taxon>
        <taxon>Burkholderiales</taxon>
        <taxon>Alcaligenaceae</taxon>
        <taxon>Bordetella</taxon>
    </lineage>
</organism>
<dbReference type="SUPFAM" id="SSF46785">
    <property type="entry name" value="Winged helix' DNA-binding domain"/>
    <property type="match status" value="1"/>
</dbReference>
<comment type="caution">
    <text evidence="1">The sequence shown here is derived from an EMBL/GenBank/DDBJ whole genome shotgun (WGS) entry which is preliminary data.</text>
</comment>
<dbReference type="InterPro" id="IPR036390">
    <property type="entry name" value="WH_DNA-bd_sf"/>
</dbReference>
<proteinExistence type="predicted"/>
<gene>
    <name evidence="1" type="ORF">CEG14_24925</name>
</gene>
<dbReference type="RefSeq" id="WP_094829113.1">
    <property type="nucleotide sequence ID" value="NZ_NEVL01000007.1"/>
</dbReference>
<accession>A0A261RUA6</accession>